<name>A0AAD9CZU8_PAPLA</name>
<feature type="transmembrane region" description="Helical" evidence="7">
    <location>
        <begin position="307"/>
        <end position="326"/>
    </location>
</feature>
<accession>A0AAD9CZU8</accession>
<dbReference type="Pfam" id="PF07690">
    <property type="entry name" value="MFS_1"/>
    <property type="match status" value="1"/>
</dbReference>
<evidence type="ECO:0000256" key="7">
    <source>
        <dbReference type="SAM" id="Phobius"/>
    </source>
</evidence>
<feature type="transmembrane region" description="Helical" evidence="7">
    <location>
        <begin position="391"/>
        <end position="409"/>
    </location>
</feature>
<dbReference type="SUPFAM" id="SSF103473">
    <property type="entry name" value="MFS general substrate transporter"/>
    <property type="match status" value="1"/>
</dbReference>
<protein>
    <submittedName>
        <fullName evidence="8">Major facilitator superfamily domain-containing protein</fullName>
    </submittedName>
</protein>
<feature type="transmembrane region" description="Helical" evidence="7">
    <location>
        <begin position="338"/>
        <end position="356"/>
    </location>
</feature>
<feature type="transmembrane region" description="Helical" evidence="7">
    <location>
        <begin position="30"/>
        <end position="50"/>
    </location>
</feature>
<keyword evidence="3 7" id="KW-0812">Transmembrane</keyword>
<dbReference type="PANTHER" id="PTHR43791">
    <property type="entry name" value="PERMEASE-RELATED"/>
    <property type="match status" value="1"/>
</dbReference>
<dbReference type="GO" id="GO:0015233">
    <property type="term" value="F:pantothenate transmembrane transporter activity"/>
    <property type="evidence" value="ECO:0007669"/>
    <property type="project" value="TreeGrafter"/>
</dbReference>
<evidence type="ECO:0000313" key="9">
    <source>
        <dbReference type="Proteomes" id="UP001182556"/>
    </source>
</evidence>
<evidence type="ECO:0000256" key="3">
    <source>
        <dbReference type="ARBA" id="ARBA00022692"/>
    </source>
</evidence>
<dbReference type="AlphaFoldDB" id="A0AAD9CZU8"/>
<proteinExistence type="inferred from homology"/>
<dbReference type="PANTHER" id="PTHR43791:SF4">
    <property type="entry name" value="PANTOTHENATE TRANSPORTER FEN2"/>
    <property type="match status" value="1"/>
</dbReference>
<sequence length="499" mass="55011">MGVLKKIESVLWSPPAEDPRERKLVFKLDVVILSFSCLAYFMLALDVANLSNAYVSGMKAAVGFQGKQFSLANSCWTAGYLVGQWPSALALSSNIIPIRVWFAGCMLAWSVCVLGTAFVTRVPQVYALRFVQALFEASLFSGFHYVFGSWYKDKELGARTAIFAVSAHMGSLFSGILQGAIISSMDGRAGKAGWQWLFIIDFVLTVPVAIYGLFFFPDTPQTTTAFWLSDDEKALARSRLNREHPPVRLTLRVLRASAWRIVTDWRWYLFSALFAISATSFEKTGVYSEFLLWLESTGDYSTAQVNYYPSIFTAVAIVSTYGLTVFSNLTGSRAIINPIMFTAVTISSVCLLVWDIGKGGHFFAYIIAGFGYAGQATNFAWANVMCGDDDILRAVTLYSMNLFSNIWNLWYGITVWPVDQAPRFRNGQIATIITGAASILIVGAILYCSRRFPKTKLPGPQPGSEHEGDIEEKGDELGGEIAPRVAVPELAGARVHQLA</sequence>
<organism evidence="8 9">
    <name type="scientific">Papiliotrema laurentii</name>
    <name type="common">Cryptococcus laurentii</name>
    <dbReference type="NCBI Taxonomy" id="5418"/>
    <lineage>
        <taxon>Eukaryota</taxon>
        <taxon>Fungi</taxon>
        <taxon>Dikarya</taxon>
        <taxon>Basidiomycota</taxon>
        <taxon>Agaricomycotina</taxon>
        <taxon>Tremellomycetes</taxon>
        <taxon>Tremellales</taxon>
        <taxon>Rhynchogastremaceae</taxon>
        <taxon>Papiliotrema</taxon>
    </lineage>
</organism>
<comment type="similarity">
    <text evidence="6">Belongs to the major facilitator superfamily. Allantoate permease family.</text>
</comment>
<dbReference type="Gene3D" id="1.20.1250.20">
    <property type="entry name" value="MFS general substrate transporter like domains"/>
    <property type="match status" value="1"/>
</dbReference>
<dbReference type="InterPro" id="IPR036259">
    <property type="entry name" value="MFS_trans_sf"/>
</dbReference>
<feature type="transmembrane region" description="Helical" evidence="7">
    <location>
        <begin position="100"/>
        <end position="120"/>
    </location>
</feature>
<gene>
    <name evidence="8" type="ORF">DB88DRAFT_491951</name>
</gene>
<feature type="transmembrane region" description="Helical" evidence="7">
    <location>
        <begin position="126"/>
        <end position="148"/>
    </location>
</feature>
<keyword evidence="4 7" id="KW-1133">Transmembrane helix</keyword>
<evidence type="ECO:0000256" key="1">
    <source>
        <dbReference type="ARBA" id="ARBA00004141"/>
    </source>
</evidence>
<evidence type="ECO:0000256" key="4">
    <source>
        <dbReference type="ARBA" id="ARBA00022989"/>
    </source>
</evidence>
<evidence type="ECO:0000256" key="6">
    <source>
        <dbReference type="ARBA" id="ARBA00037968"/>
    </source>
</evidence>
<comment type="caution">
    <text evidence="8">The sequence shown here is derived from an EMBL/GenBank/DDBJ whole genome shotgun (WGS) entry which is preliminary data.</text>
</comment>
<reference evidence="8" key="1">
    <citation type="submission" date="2023-02" db="EMBL/GenBank/DDBJ databases">
        <title>Identification and recombinant expression of a fungal hydrolase from Papiliotrema laurentii that hydrolyzes apple cutin and clears colloidal polyester polyurethane.</title>
        <authorList>
            <consortium name="DOE Joint Genome Institute"/>
            <person name="Roman V.A."/>
            <person name="Bojanowski C."/>
            <person name="Crable B.R."/>
            <person name="Wagner D.N."/>
            <person name="Hung C.S."/>
            <person name="Nadeau L.J."/>
            <person name="Schratz L."/>
            <person name="Haridas S."/>
            <person name="Pangilinan J."/>
            <person name="Lipzen A."/>
            <person name="Na H."/>
            <person name="Yan M."/>
            <person name="Ng V."/>
            <person name="Grigoriev I.V."/>
            <person name="Spatafora J.W."/>
            <person name="Barlow D."/>
            <person name="Biffinger J."/>
            <person name="Kelley-Loughnane N."/>
            <person name="Varaljay V.A."/>
            <person name="Crookes-Goodson W.J."/>
        </authorList>
    </citation>
    <scope>NUCLEOTIDE SEQUENCE</scope>
    <source>
        <strain evidence="8">5307AH</strain>
    </source>
</reference>
<dbReference type="GO" id="GO:0005886">
    <property type="term" value="C:plasma membrane"/>
    <property type="evidence" value="ECO:0007669"/>
    <property type="project" value="TreeGrafter"/>
</dbReference>
<feature type="transmembrane region" description="Helical" evidence="7">
    <location>
        <begin position="362"/>
        <end position="384"/>
    </location>
</feature>
<dbReference type="Proteomes" id="UP001182556">
    <property type="component" value="Unassembled WGS sequence"/>
</dbReference>
<dbReference type="FunFam" id="1.20.1250.20:FF:000065">
    <property type="entry name" value="Putative MFS pantothenate transporter"/>
    <property type="match status" value="1"/>
</dbReference>
<keyword evidence="9" id="KW-1185">Reference proteome</keyword>
<feature type="transmembrane region" description="Helical" evidence="7">
    <location>
        <begin position="194"/>
        <end position="216"/>
    </location>
</feature>
<keyword evidence="5 7" id="KW-0472">Membrane</keyword>
<evidence type="ECO:0000256" key="5">
    <source>
        <dbReference type="ARBA" id="ARBA00023136"/>
    </source>
</evidence>
<feature type="transmembrane region" description="Helical" evidence="7">
    <location>
        <begin position="267"/>
        <end position="287"/>
    </location>
</feature>
<dbReference type="InterPro" id="IPR011701">
    <property type="entry name" value="MFS"/>
</dbReference>
<evidence type="ECO:0000256" key="2">
    <source>
        <dbReference type="ARBA" id="ARBA00022448"/>
    </source>
</evidence>
<feature type="transmembrane region" description="Helical" evidence="7">
    <location>
        <begin position="160"/>
        <end position="182"/>
    </location>
</feature>
<comment type="subcellular location">
    <subcellularLocation>
        <location evidence="1">Membrane</location>
        <topology evidence="1">Multi-pass membrane protein</topology>
    </subcellularLocation>
</comment>
<evidence type="ECO:0000313" key="8">
    <source>
        <dbReference type="EMBL" id="KAK1923648.1"/>
    </source>
</evidence>
<dbReference type="GO" id="GO:0098717">
    <property type="term" value="P:pantothenate import across plasma membrane"/>
    <property type="evidence" value="ECO:0007669"/>
    <property type="project" value="TreeGrafter"/>
</dbReference>
<dbReference type="EMBL" id="JAODAN010000006">
    <property type="protein sequence ID" value="KAK1923648.1"/>
    <property type="molecule type" value="Genomic_DNA"/>
</dbReference>
<feature type="transmembrane region" description="Helical" evidence="7">
    <location>
        <begin position="429"/>
        <end position="448"/>
    </location>
</feature>
<keyword evidence="2" id="KW-0813">Transport</keyword>